<reference evidence="1" key="1">
    <citation type="submission" date="2023-10" db="EMBL/GenBank/DDBJ databases">
        <authorList>
            <person name="Chen Y."/>
            <person name="Shah S."/>
            <person name="Dougan E. K."/>
            <person name="Thang M."/>
            <person name="Chan C."/>
        </authorList>
    </citation>
    <scope>NUCLEOTIDE SEQUENCE [LARGE SCALE GENOMIC DNA]</scope>
</reference>
<proteinExistence type="predicted"/>
<evidence type="ECO:0000313" key="2">
    <source>
        <dbReference type="Proteomes" id="UP001189429"/>
    </source>
</evidence>
<dbReference type="Proteomes" id="UP001189429">
    <property type="component" value="Unassembled WGS sequence"/>
</dbReference>
<accession>A0ABN9TAY8</accession>
<evidence type="ECO:0000313" key="1">
    <source>
        <dbReference type="EMBL" id="CAK0842102.1"/>
    </source>
</evidence>
<organism evidence="1 2">
    <name type="scientific">Prorocentrum cordatum</name>
    <dbReference type="NCBI Taxonomy" id="2364126"/>
    <lineage>
        <taxon>Eukaryota</taxon>
        <taxon>Sar</taxon>
        <taxon>Alveolata</taxon>
        <taxon>Dinophyceae</taxon>
        <taxon>Prorocentrales</taxon>
        <taxon>Prorocentraceae</taxon>
        <taxon>Prorocentrum</taxon>
    </lineage>
</organism>
<keyword evidence="2" id="KW-1185">Reference proteome</keyword>
<feature type="non-terminal residue" evidence="1">
    <location>
        <position position="101"/>
    </location>
</feature>
<sequence>MSLYMVTSIGLTGDNLALLSAVASLVDQYPIPFFIGADWNTEAHELQDGDWCEEVDAIIVNAGMPTCDDHEFDYFVMSRSLAHFVQTPLAYAGTPAGTHDQ</sequence>
<gene>
    <name evidence="1" type="ORF">PCOR1329_LOCUS37136</name>
</gene>
<name>A0ABN9TAY8_9DINO</name>
<comment type="caution">
    <text evidence="1">The sequence shown here is derived from an EMBL/GenBank/DDBJ whole genome shotgun (WGS) entry which is preliminary data.</text>
</comment>
<dbReference type="EMBL" id="CAUYUJ010014505">
    <property type="protein sequence ID" value="CAK0842102.1"/>
    <property type="molecule type" value="Genomic_DNA"/>
</dbReference>
<protein>
    <submittedName>
        <fullName evidence="1">Uncharacterized protein</fullName>
    </submittedName>
</protein>